<organism evidence="6 7">
    <name type="scientific">Dioscorea zingiberensis</name>
    <dbReference type="NCBI Taxonomy" id="325984"/>
    <lineage>
        <taxon>Eukaryota</taxon>
        <taxon>Viridiplantae</taxon>
        <taxon>Streptophyta</taxon>
        <taxon>Embryophyta</taxon>
        <taxon>Tracheophyta</taxon>
        <taxon>Spermatophyta</taxon>
        <taxon>Magnoliopsida</taxon>
        <taxon>Liliopsida</taxon>
        <taxon>Dioscoreales</taxon>
        <taxon>Dioscoreaceae</taxon>
        <taxon>Dioscorea</taxon>
    </lineage>
</organism>
<dbReference type="GO" id="GO:0006457">
    <property type="term" value="P:protein folding"/>
    <property type="evidence" value="ECO:0007669"/>
    <property type="project" value="InterPro"/>
</dbReference>
<dbReference type="PANTHER" id="PTHR21237">
    <property type="entry name" value="GRPE PROTEIN"/>
    <property type="match status" value="1"/>
</dbReference>
<accession>A0A9D5HIN4</accession>
<dbReference type="InterPro" id="IPR000740">
    <property type="entry name" value="GrpE"/>
</dbReference>
<dbReference type="GO" id="GO:0042803">
    <property type="term" value="F:protein homodimerization activity"/>
    <property type="evidence" value="ECO:0007669"/>
    <property type="project" value="InterPro"/>
</dbReference>
<dbReference type="HAMAP" id="MF_01151">
    <property type="entry name" value="GrpE"/>
    <property type="match status" value="1"/>
</dbReference>
<comment type="similarity">
    <text evidence="1 3">Belongs to the GrpE family.</text>
</comment>
<dbReference type="GO" id="GO:0051087">
    <property type="term" value="F:protein-folding chaperone binding"/>
    <property type="evidence" value="ECO:0007669"/>
    <property type="project" value="InterPro"/>
</dbReference>
<keyword evidence="4" id="KW-0175">Coiled coil</keyword>
<name>A0A9D5HIN4_9LILI</name>
<proteinExistence type="inferred from homology"/>
<dbReference type="GO" id="GO:0009507">
    <property type="term" value="C:chloroplast"/>
    <property type="evidence" value="ECO:0007669"/>
    <property type="project" value="TreeGrafter"/>
</dbReference>
<dbReference type="EMBL" id="JAGGNH010000003">
    <property type="protein sequence ID" value="KAJ0977537.1"/>
    <property type="molecule type" value="Genomic_DNA"/>
</dbReference>
<evidence type="ECO:0000313" key="7">
    <source>
        <dbReference type="Proteomes" id="UP001085076"/>
    </source>
</evidence>
<evidence type="ECO:0008006" key="8">
    <source>
        <dbReference type="Google" id="ProtNLM"/>
    </source>
</evidence>
<comment type="caution">
    <text evidence="6">The sequence shown here is derived from an EMBL/GenBank/DDBJ whole genome shotgun (WGS) entry which is preliminary data.</text>
</comment>
<dbReference type="Gene3D" id="3.90.20.20">
    <property type="match status" value="1"/>
</dbReference>
<dbReference type="InterPro" id="IPR013805">
    <property type="entry name" value="GrpE_CC"/>
</dbReference>
<evidence type="ECO:0000256" key="1">
    <source>
        <dbReference type="ARBA" id="ARBA00009054"/>
    </source>
</evidence>
<dbReference type="PANTHER" id="PTHR21237:SF27">
    <property type="entry name" value="GRPE PROTEIN HOMOLOG"/>
    <property type="match status" value="1"/>
</dbReference>
<dbReference type="GO" id="GO:0051082">
    <property type="term" value="F:unfolded protein binding"/>
    <property type="evidence" value="ECO:0007669"/>
    <property type="project" value="TreeGrafter"/>
</dbReference>
<dbReference type="GO" id="GO:0000774">
    <property type="term" value="F:adenyl-nucleotide exchange factor activity"/>
    <property type="evidence" value="ECO:0007669"/>
    <property type="project" value="InterPro"/>
</dbReference>
<reference evidence="6" key="2">
    <citation type="journal article" date="2022" name="Hortic Res">
        <title>The genome of Dioscorea zingiberensis sheds light on the biosynthesis, origin and evolution of the medicinally important diosgenin saponins.</title>
        <authorList>
            <person name="Li Y."/>
            <person name="Tan C."/>
            <person name="Li Z."/>
            <person name="Guo J."/>
            <person name="Li S."/>
            <person name="Chen X."/>
            <person name="Wang C."/>
            <person name="Dai X."/>
            <person name="Yang H."/>
            <person name="Song W."/>
            <person name="Hou L."/>
            <person name="Xu J."/>
            <person name="Tong Z."/>
            <person name="Xu A."/>
            <person name="Yuan X."/>
            <person name="Wang W."/>
            <person name="Yang Q."/>
            <person name="Chen L."/>
            <person name="Sun Z."/>
            <person name="Wang K."/>
            <person name="Pan B."/>
            <person name="Chen J."/>
            <person name="Bao Y."/>
            <person name="Liu F."/>
            <person name="Qi X."/>
            <person name="Gang D.R."/>
            <person name="Wen J."/>
            <person name="Li J."/>
        </authorList>
    </citation>
    <scope>NUCLEOTIDE SEQUENCE</scope>
    <source>
        <strain evidence="6">Dzin_1.0</strain>
    </source>
</reference>
<evidence type="ECO:0000256" key="4">
    <source>
        <dbReference type="SAM" id="Coils"/>
    </source>
</evidence>
<dbReference type="SUPFAM" id="SSF58014">
    <property type="entry name" value="Coiled-coil domain of nucleotide exchange factor GrpE"/>
    <property type="match status" value="1"/>
</dbReference>
<dbReference type="Gene3D" id="2.30.22.10">
    <property type="entry name" value="Head domain of nucleotide exchange factor GrpE"/>
    <property type="match status" value="1"/>
</dbReference>
<dbReference type="OrthoDB" id="201635at2759"/>
<dbReference type="CDD" id="cd00446">
    <property type="entry name" value="GrpE"/>
    <property type="match status" value="1"/>
</dbReference>
<dbReference type="Proteomes" id="UP001085076">
    <property type="component" value="Miscellaneous, Linkage group lg03"/>
</dbReference>
<dbReference type="FunFam" id="3.90.20.20:FF:000006">
    <property type="entry name" value="GrpE protein homolog"/>
    <property type="match status" value="1"/>
</dbReference>
<evidence type="ECO:0000256" key="5">
    <source>
        <dbReference type="SAM" id="MobiDB-lite"/>
    </source>
</evidence>
<dbReference type="InterPro" id="IPR009012">
    <property type="entry name" value="GrpE_head"/>
</dbReference>
<feature type="region of interest" description="Disordered" evidence="5">
    <location>
        <begin position="69"/>
        <end position="91"/>
    </location>
</feature>
<dbReference type="AlphaFoldDB" id="A0A9D5HIN4"/>
<keyword evidence="2" id="KW-0143">Chaperone</keyword>
<protein>
    <recommendedName>
        <fullName evidence="8">GrpE protein homolog</fullName>
    </recommendedName>
</protein>
<dbReference type="Pfam" id="PF01025">
    <property type="entry name" value="GrpE"/>
    <property type="match status" value="1"/>
</dbReference>
<keyword evidence="7" id="KW-1185">Reference proteome</keyword>
<reference evidence="6" key="1">
    <citation type="submission" date="2021-03" db="EMBL/GenBank/DDBJ databases">
        <authorList>
            <person name="Li Z."/>
            <person name="Yang C."/>
        </authorList>
    </citation>
    <scope>NUCLEOTIDE SEQUENCE</scope>
    <source>
        <strain evidence="6">Dzin_1.0</strain>
        <tissue evidence="6">Leaf</tissue>
    </source>
</reference>
<evidence type="ECO:0000256" key="3">
    <source>
        <dbReference type="RuleBase" id="RU004478"/>
    </source>
</evidence>
<dbReference type="SUPFAM" id="SSF51064">
    <property type="entry name" value="Head domain of nucleotide exchange factor GrpE"/>
    <property type="match status" value="1"/>
</dbReference>
<evidence type="ECO:0000256" key="2">
    <source>
        <dbReference type="ARBA" id="ARBA00023186"/>
    </source>
</evidence>
<evidence type="ECO:0000313" key="6">
    <source>
        <dbReference type="EMBL" id="KAJ0977537.1"/>
    </source>
</evidence>
<dbReference type="PRINTS" id="PR00773">
    <property type="entry name" value="GRPEPROTEIN"/>
</dbReference>
<feature type="coiled-coil region" evidence="4">
    <location>
        <begin position="129"/>
        <end position="156"/>
    </location>
</feature>
<sequence length="294" mass="32597">MASSALFSAASPSCIFSQARRGIPTPPARLFIRLSAKCSLSSRFPIFGLKSSRNVGFVGFATASTEQDVYDSADKEDSENEVAAENGSNEDDIDAEEEVASVVLSSLQSYKEALAYDDQSKVAEIEAFLLSIEDEKNALTNKVAALSQELAIERDRILRISADFDNFRKRTQKERLSLMSNVQGEVVESLLPVLDNFERAKDQIKVETDGEAKINDSYQSIYKQFMEILASLGVEVVQTVGNPFDPLLHEAIMREESMEFEEGIIIQEFRKGFKLGRLAHKAINGEGISRTRSC</sequence>
<gene>
    <name evidence="6" type="ORF">J5N97_013011</name>
</gene>